<sequence length="198" mass="21441">MHSNLALPSRYRERSSIKPNLHWRRSSSSSSTDLENRRLESIEESKTLHKHVSSPTCRAAVPFVILVPFESAWMLAEEMEVQTAIPFSSLVSEVEGEAARSPVPHQTGVCFMESIARVVGKVTKGRITGRDPSSSYSTLTVPNLSMRKAALPNHQVALPKSGSKGVFGRGHVSTSGVTSQGPRGEGTGELQSLCILAM</sequence>
<dbReference type="Proteomes" id="UP001367508">
    <property type="component" value="Unassembled WGS sequence"/>
</dbReference>
<evidence type="ECO:0000313" key="2">
    <source>
        <dbReference type="Proteomes" id="UP001367508"/>
    </source>
</evidence>
<protein>
    <submittedName>
        <fullName evidence="1">Uncharacterized protein</fullName>
    </submittedName>
</protein>
<keyword evidence="2" id="KW-1185">Reference proteome</keyword>
<accession>A0AAN9PWU5</accession>
<organism evidence="1 2">
    <name type="scientific">Canavalia gladiata</name>
    <name type="common">Sword bean</name>
    <name type="synonym">Dolichos gladiatus</name>
    <dbReference type="NCBI Taxonomy" id="3824"/>
    <lineage>
        <taxon>Eukaryota</taxon>
        <taxon>Viridiplantae</taxon>
        <taxon>Streptophyta</taxon>
        <taxon>Embryophyta</taxon>
        <taxon>Tracheophyta</taxon>
        <taxon>Spermatophyta</taxon>
        <taxon>Magnoliopsida</taxon>
        <taxon>eudicotyledons</taxon>
        <taxon>Gunneridae</taxon>
        <taxon>Pentapetalae</taxon>
        <taxon>rosids</taxon>
        <taxon>fabids</taxon>
        <taxon>Fabales</taxon>
        <taxon>Fabaceae</taxon>
        <taxon>Papilionoideae</taxon>
        <taxon>50 kb inversion clade</taxon>
        <taxon>NPAAA clade</taxon>
        <taxon>indigoferoid/millettioid clade</taxon>
        <taxon>Phaseoleae</taxon>
        <taxon>Canavalia</taxon>
    </lineage>
</organism>
<dbReference type="EMBL" id="JAYMYQ010000009">
    <property type="protein sequence ID" value="KAK7313217.1"/>
    <property type="molecule type" value="Genomic_DNA"/>
</dbReference>
<name>A0AAN9PWU5_CANGL</name>
<comment type="caution">
    <text evidence="1">The sequence shown here is derived from an EMBL/GenBank/DDBJ whole genome shotgun (WGS) entry which is preliminary data.</text>
</comment>
<proteinExistence type="predicted"/>
<reference evidence="1 2" key="1">
    <citation type="submission" date="2024-01" db="EMBL/GenBank/DDBJ databases">
        <title>The genomes of 5 underutilized Papilionoideae crops provide insights into root nodulation and disease resistanc.</title>
        <authorList>
            <person name="Jiang F."/>
        </authorList>
    </citation>
    <scope>NUCLEOTIDE SEQUENCE [LARGE SCALE GENOMIC DNA]</scope>
    <source>
        <strain evidence="1">LVBAO_FW01</strain>
        <tissue evidence="1">Leaves</tissue>
    </source>
</reference>
<evidence type="ECO:0000313" key="1">
    <source>
        <dbReference type="EMBL" id="KAK7313217.1"/>
    </source>
</evidence>
<gene>
    <name evidence="1" type="ORF">VNO77_37762</name>
</gene>
<dbReference type="AlphaFoldDB" id="A0AAN9PWU5"/>